<proteinExistence type="predicted"/>
<dbReference type="AlphaFoldDB" id="A0A9D3WJ09"/>
<protein>
    <recommendedName>
        <fullName evidence="1">Aminotransferase-like plant mobile domain-containing protein</fullName>
    </recommendedName>
</protein>
<gene>
    <name evidence="2" type="ORF">J1N35_000586</name>
</gene>
<keyword evidence="3" id="KW-1185">Reference proteome</keyword>
<comment type="caution">
    <text evidence="2">The sequence shown here is derived from an EMBL/GenBank/DDBJ whole genome shotgun (WGS) entry which is preliminary data.</text>
</comment>
<sequence length="75" mass="8929">MKMFQWTPYEDLAIRAVIPDEFFQNMNIWHVKVSLVNYATVDIHQSDRVLRQFGFRQSILVAHEVLGDEHKIDLQ</sequence>
<reference evidence="2 3" key="1">
    <citation type="journal article" date="2021" name="Plant Biotechnol. J.">
        <title>Multi-omics assisted identification of the key and species-specific regulatory components of drought-tolerant mechanisms in Gossypium stocksii.</title>
        <authorList>
            <person name="Yu D."/>
            <person name="Ke L."/>
            <person name="Zhang D."/>
            <person name="Wu Y."/>
            <person name="Sun Y."/>
            <person name="Mei J."/>
            <person name="Sun J."/>
            <person name="Sun Y."/>
        </authorList>
    </citation>
    <scope>NUCLEOTIDE SEQUENCE [LARGE SCALE GENOMIC DNA]</scope>
    <source>
        <strain evidence="3">cv. E1</strain>
        <tissue evidence="2">Leaf</tissue>
    </source>
</reference>
<accession>A0A9D3WJ09</accession>
<organism evidence="2 3">
    <name type="scientific">Gossypium stocksii</name>
    <dbReference type="NCBI Taxonomy" id="47602"/>
    <lineage>
        <taxon>Eukaryota</taxon>
        <taxon>Viridiplantae</taxon>
        <taxon>Streptophyta</taxon>
        <taxon>Embryophyta</taxon>
        <taxon>Tracheophyta</taxon>
        <taxon>Spermatophyta</taxon>
        <taxon>Magnoliopsida</taxon>
        <taxon>eudicotyledons</taxon>
        <taxon>Gunneridae</taxon>
        <taxon>Pentapetalae</taxon>
        <taxon>rosids</taxon>
        <taxon>malvids</taxon>
        <taxon>Malvales</taxon>
        <taxon>Malvaceae</taxon>
        <taxon>Malvoideae</taxon>
        <taxon>Gossypium</taxon>
    </lineage>
</organism>
<evidence type="ECO:0000313" key="3">
    <source>
        <dbReference type="Proteomes" id="UP000828251"/>
    </source>
</evidence>
<dbReference type="Proteomes" id="UP000828251">
    <property type="component" value="Unassembled WGS sequence"/>
</dbReference>
<evidence type="ECO:0000259" key="1">
    <source>
        <dbReference type="Pfam" id="PF10536"/>
    </source>
</evidence>
<evidence type="ECO:0000313" key="2">
    <source>
        <dbReference type="EMBL" id="KAH1129208.1"/>
    </source>
</evidence>
<dbReference type="InterPro" id="IPR019557">
    <property type="entry name" value="AminoTfrase-like_pln_mobile"/>
</dbReference>
<name>A0A9D3WJ09_9ROSI</name>
<dbReference type="Pfam" id="PF10536">
    <property type="entry name" value="PMD"/>
    <property type="match status" value="1"/>
</dbReference>
<dbReference type="OrthoDB" id="994755at2759"/>
<dbReference type="EMBL" id="JAIQCV010000001">
    <property type="protein sequence ID" value="KAH1129208.1"/>
    <property type="molecule type" value="Genomic_DNA"/>
</dbReference>
<feature type="domain" description="Aminotransferase-like plant mobile" evidence="1">
    <location>
        <begin position="2"/>
        <end position="59"/>
    </location>
</feature>